<protein>
    <submittedName>
        <fullName evidence="1">Uncharacterized protein</fullName>
    </submittedName>
</protein>
<proteinExistence type="predicted"/>
<reference evidence="2" key="1">
    <citation type="journal article" date="2017" name="Nat. Ecol. Evol.">
        <title>Genome expansion and lineage-specific genetic innovations in the forest pathogenic fungi Armillaria.</title>
        <authorList>
            <person name="Sipos G."/>
            <person name="Prasanna A.N."/>
            <person name="Walter M.C."/>
            <person name="O'Connor E."/>
            <person name="Balint B."/>
            <person name="Krizsan K."/>
            <person name="Kiss B."/>
            <person name="Hess J."/>
            <person name="Varga T."/>
            <person name="Slot J."/>
            <person name="Riley R."/>
            <person name="Boka B."/>
            <person name="Rigling D."/>
            <person name="Barry K."/>
            <person name="Lee J."/>
            <person name="Mihaltcheva S."/>
            <person name="LaButti K."/>
            <person name="Lipzen A."/>
            <person name="Waldron R."/>
            <person name="Moloney N.M."/>
            <person name="Sperisen C."/>
            <person name="Kredics L."/>
            <person name="Vagvoelgyi C."/>
            <person name="Patrignani A."/>
            <person name="Fitzpatrick D."/>
            <person name="Nagy I."/>
            <person name="Doyle S."/>
            <person name="Anderson J.B."/>
            <person name="Grigoriev I.V."/>
            <person name="Gueldener U."/>
            <person name="Muensterkoetter M."/>
            <person name="Nagy L.G."/>
        </authorList>
    </citation>
    <scope>NUCLEOTIDE SEQUENCE [LARGE SCALE GENOMIC DNA]</scope>
    <source>
        <strain evidence="2">28-4</strain>
    </source>
</reference>
<evidence type="ECO:0000313" key="1">
    <source>
        <dbReference type="EMBL" id="PBK73279.1"/>
    </source>
</evidence>
<accession>A0A2H3BR06</accession>
<organism evidence="1 2">
    <name type="scientific">Armillaria solidipes</name>
    <dbReference type="NCBI Taxonomy" id="1076256"/>
    <lineage>
        <taxon>Eukaryota</taxon>
        <taxon>Fungi</taxon>
        <taxon>Dikarya</taxon>
        <taxon>Basidiomycota</taxon>
        <taxon>Agaricomycotina</taxon>
        <taxon>Agaricomycetes</taxon>
        <taxon>Agaricomycetidae</taxon>
        <taxon>Agaricales</taxon>
        <taxon>Marasmiineae</taxon>
        <taxon>Physalacriaceae</taxon>
        <taxon>Armillaria</taxon>
    </lineage>
</organism>
<evidence type="ECO:0000313" key="2">
    <source>
        <dbReference type="Proteomes" id="UP000218334"/>
    </source>
</evidence>
<keyword evidence="2" id="KW-1185">Reference proteome</keyword>
<gene>
    <name evidence="1" type="ORF">ARMSODRAFT_952289</name>
</gene>
<sequence length="74" mass="8416">MGEPQPDYHFFLLPGYDKCLVYAWPRSLHATDSKRTLQDIANAEQLIFKTPHSLLTANQFALVSLELFAVFDAC</sequence>
<dbReference type="Proteomes" id="UP000218334">
    <property type="component" value="Unassembled WGS sequence"/>
</dbReference>
<name>A0A2H3BR06_9AGAR</name>
<dbReference type="EMBL" id="KZ293420">
    <property type="protein sequence ID" value="PBK73279.1"/>
    <property type="molecule type" value="Genomic_DNA"/>
</dbReference>
<dbReference type="AlphaFoldDB" id="A0A2H3BR06"/>